<feature type="compositionally biased region" description="Gly residues" evidence="11">
    <location>
        <begin position="510"/>
        <end position="525"/>
    </location>
</feature>
<feature type="region of interest" description="Disordered" evidence="11">
    <location>
        <begin position="35"/>
        <end position="80"/>
    </location>
</feature>
<dbReference type="Pfam" id="PF19160">
    <property type="entry name" value="SPARK"/>
    <property type="match status" value="1"/>
</dbReference>
<evidence type="ECO:0000256" key="9">
    <source>
        <dbReference type="ARBA" id="ARBA00023242"/>
    </source>
</evidence>
<dbReference type="GO" id="GO:0005524">
    <property type="term" value="F:ATP binding"/>
    <property type="evidence" value="ECO:0007669"/>
    <property type="project" value="UniProtKB-UniRule"/>
</dbReference>
<evidence type="ECO:0000256" key="4">
    <source>
        <dbReference type="ARBA" id="ARBA00022741"/>
    </source>
</evidence>
<evidence type="ECO:0000256" key="3">
    <source>
        <dbReference type="ARBA" id="ARBA00022679"/>
    </source>
</evidence>
<dbReference type="GO" id="GO:0046983">
    <property type="term" value="F:protein dimerization activity"/>
    <property type="evidence" value="ECO:0007669"/>
    <property type="project" value="InterPro"/>
</dbReference>
<keyword evidence="4 10" id="KW-0547">Nucleotide-binding</keyword>
<gene>
    <name evidence="15" type="ORF">CCAM_LOCUS13878</name>
</gene>
<proteinExistence type="predicted"/>
<feature type="region of interest" description="Disordered" evidence="11">
    <location>
        <begin position="134"/>
        <end position="156"/>
    </location>
</feature>
<dbReference type="PROSITE" id="PS50888">
    <property type="entry name" value="BHLH"/>
    <property type="match status" value="1"/>
</dbReference>
<feature type="compositionally biased region" description="Gly residues" evidence="11">
    <location>
        <begin position="488"/>
        <end position="503"/>
    </location>
</feature>
<dbReference type="InterPro" id="IPR011009">
    <property type="entry name" value="Kinase-like_dom_sf"/>
</dbReference>
<dbReference type="Pfam" id="PF00069">
    <property type="entry name" value="Pkinase"/>
    <property type="match status" value="1"/>
</dbReference>
<evidence type="ECO:0008006" key="17">
    <source>
        <dbReference type="Google" id="ProtNLM"/>
    </source>
</evidence>
<dbReference type="Proteomes" id="UP000595140">
    <property type="component" value="Unassembled WGS sequence"/>
</dbReference>
<dbReference type="FunFam" id="3.30.200.20:FF:000420">
    <property type="entry name" value="Putative receptor-like protein kinase"/>
    <property type="match status" value="1"/>
</dbReference>
<dbReference type="OrthoDB" id="543156at2759"/>
<keyword evidence="2" id="KW-0723">Serine/threonine-protein kinase</keyword>
<evidence type="ECO:0000256" key="5">
    <source>
        <dbReference type="ARBA" id="ARBA00022777"/>
    </source>
</evidence>
<evidence type="ECO:0000256" key="1">
    <source>
        <dbReference type="ARBA" id="ARBA00004123"/>
    </source>
</evidence>
<protein>
    <recommendedName>
        <fullName evidence="17">Protein kinase domain-containing protein</fullName>
    </recommendedName>
</protein>
<evidence type="ECO:0000259" key="13">
    <source>
        <dbReference type="PROSITE" id="PS50011"/>
    </source>
</evidence>
<feature type="compositionally biased region" description="Polar residues" evidence="11">
    <location>
        <begin position="1168"/>
        <end position="1185"/>
    </location>
</feature>
<keyword evidence="12" id="KW-0812">Transmembrane</keyword>
<dbReference type="Pfam" id="PF00010">
    <property type="entry name" value="HLH"/>
    <property type="match status" value="1"/>
</dbReference>
<feature type="region of interest" description="Disordered" evidence="11">
    <location>
        <begin position="488"/>
        <end position="528"/>
    </location>
</feature>
<evidence type="ECO:0000256" key="11">
    <source>
        <dbReference type="SAM" id="MobiDB-lite"/>
    </source>
</evidence>
<evidence type="ECO:0000256" key="6">
    <source>
        <dbReference type="ARBA" id="ARBA00022840"/>
    </source>
</evidence>
<keyword evidence="3" id="KW-0808">Transferase</keyword>
<dbReference type="InterPro" id="IPR043891">
    <property type="entry name" value="SPARK"/>
</dbReference>
<dbReference type="SUPFAM" id="SSF56112">
    <property type="entry name" value="Protein kinase-like (PK-like)"/>
    <property type="match status" value="1"/>
</dbReference>
<evidence type="ECO:0000259" key="14">
    <source>
        <dbReference type="PROSITE" id="PS50888"/>
    </source>
</evidence>
<dbReference type="AlphaFoldDB" id="A0A484L6X2"/>
<feature type="domain" description="BHLH" evidence="14">
    <location>
        <begin position="73"/>
        <end position="123"/>
    </location>
</feature>
<dbReference type="CDD" id="cd14066">
    <property type="entry name" value="STKc_IRAK"/>
    <property type="match status" value="1"/>
</dbReference>
<dbReference type="InterPro" id="IPR011598">
    <property type="entry name" value="bHLH_dom"/>
</dbReference>
<dbReference type="InterPro" id="IPR045239">
    <property type="entry name" value="bHLH95_bHLH"/>
</dbReference>
<dbReference type="PANTHER" id="PTHR47989:SF36">
    <property type="entry name" value="PROTEIN KINASE DOMAIN-CONTAINING PROTEIN"/>
    <property type="match status" value="1"/>
</dbReference>
<organism evidence="15 16">
    <name type="scientific">Cuscuta campestris</name>
    <dbReference type="NCBI Taxonomy" id="132261"/>
    <lineage>
        <taxon>Eukaryota</taxon>
        <taxon>Viridiplantae</taxon>
        <taxon>Streptophyta</taxon>
        <taxon>Embryophyta</taxon>
        <taxon>Tracheophyta</taxon>
        <taxon>Spermatophyta</taxon>
        <taxon>Magnoliopsida</taxon>
        <taxon>eudicotyledons</taxon>
        <taxon>Gunneridae</taxon>
        <taxon>Pentapetalae</taxon>
        <taxon>asterids</taxon>
        <taxon>lamiids</taxon>
        <taxon>Solanales</taxon>
        <taxon>Convolvulaceae</taxon>
        <taxon>Cuscuteae</taxon>
        <taxon>Cuscuta</taxon>
        <taxon>Cuscuta subgen. Grammica</taxon>
        <taxon>Cuscuta sect. Cleistogrammica</taxon>
    </lineage>
</organism>
<dbReference type="SUPFAM" id="SSF47459">
    <property type="entry name" value="HLH, helix-loop-helix DNA-binding domain"/>
    <property type="match status" value="1"/>
</dbReference>
<dbReference type="PROSITE" id="PS00108">
    <property type="entry name" value="PROTEIN_KINASE_ST"/>
    <property type="match status" value="1"/>
</dbReference>
<dbReference type="Gene3D" id="3.30.200.20">
    <property type="entry name" value="Phosphorylase Kinase, domain 1"/>
    <property type="match status" value="1"/>
</dbReference>
<keyword evidence="5" id="KW-0418">Kinase</keyword>
<dbReference type="InterPro" id="IPR000719">
    <property type="entry name" value="Prot_kinase_dom"/>
</dbReference>
<dbReference type="InterPro" id="IPR054502">
    <property type="entry name" value="bHLH-TF_ACT-like_plant"/>
</dbReference>
<evidence type="ECO:0000313" key="16">
    <source>
        <dbReference type="Proteomes" id="UP000595140"/>
    </source>
</evidence>
<accession>A0A484L6X2</accession>
<comment type="subcellular location">
    <subcellularLocation>
        <location evidence="1">Nucleus</location>
    </subcellularLocation>
</comment>
<dbReference type="InterPro" id="IPR008271">
    <property type="entry name" value="Ser/Thr_kinase_AS"/>
</dbReference>
<evidence type="ECO:0000256" key="8">
    <source>
        <dbReference type="ARBA" id="ARBA00023163"/>
    </source>
</evidence>
<dbReference type="InterPro" id="IPR036638">
    <property type="entry name" value="HLH_DNA-bd_sf"/>
</dbReference>
<evidence type="ECO:0000256" key="2">
    <source>
        <dbReference type="ARBA" id="ARBA00022527"/>
    </source>
</evidence>
<feature type="binding site" evidence="10">
    <location>
        <position position="880"/>
    </location>
    <ligand>
        <name>ATP</name>
        <dbReference type="ChEBI" id="CHEBI:30616"/>
    </ligand>
</feature>
<evidence type="ECO:0000256" key="7">
    <source>
        <dbReference type="ARBA" id="ARBA00023015"/>
    </source>
</evidence>
<dbReference type="PROSITE" id="PS50011">
    <property type="entry name" value="PROTEIN_KINASE_DOM"/>
    <property type="match status" value="1"/>
</dbReference>
<dbReference type="PANTHER" id="PTHR47989">
    <property type="entry name" value="OS01G0750732 PROTEIN"/>
    <property type="match status" value="1"/>
</dbReference>
<dbReference type="Pfam" id="PF22754">
    <property type="entry name" value="bHLH-TF_ACT-like_plant"/>
    <property type="match status" value="1"/>
</dbReference>
<keyword evidence="9" id="KW-0539">Nucleus</keyword>
<keyword evidence="6 10" id="KW-0067">ATP-binding</keyword>
<dbReference type="CDD" id="cd11393">
    <property type="entry name" value="bHLH_AtbHLH_like"/>
    <property type="match status" value="1"/>
</dbReference>
<keyword evidence="8" id="KW-0804">Transcription</keyword>
<feature type="region of interest" description="Disordered" evidence="11">
    <location>
        <begin position="1141"/>
        <end position="1185"/>
    </location>
</feature>
<dbReference type="PROSITE" id="PS00107">
    <property type="entry name" value="PROTEIN_KINASE_ATP"/>
    <property type="match status" value="1"/>
</dbReference>
<dbReference type="GO" id="GO:0004674">
    <property type="term" value="F:protein serine/threonine kinase activity"/>
    <property type="evidence" value="ECO:0007669"/>
    <property type="project" value="UniProtKB-KW"/>
</dbReference>
<dbReference type="Gene3D" id="1.10.510.10">
    <property type="entry name" value="Transferase(Phosphotransferase) domain 1"/>
    <property type="match status" value="1"/>
</dbReference>
<dbReference type="GO" id="GO:0005634">
    <property type="term" value="C:nucleus"/>
    <property type="evidence" value="ECO:0007669"/>
    <property type="project" value="UniProtKB-SubCell"/>
</dbReference>
<name>A0A484L6X2_9ASTE</name>
<dbReference type="EMBL" id="OOIL02001115">
    <property type="protein sequence ID" value="VFQ72102.1"/>
    <property type="molecule type" value="Genomic_DNA"/>
</dbReference>
<reference evidence="15 16" key="1">
    <citation type="submission" date="2018-04" db="EMBL/GenBank/DDBJ databases">
        <authorList>
            <person name="Vogel A."/>
        </authorList>
    </citation>
    <scope>NUCLEOTIDE SEQUENCE [LARGE SCALE GENOMIC DNA]</scope>
</reference>
<dbReference type="Pfam" id="PF14223">
    <property type="entry name" value="Retrotran_gag_2"/>
    <property type="match status" value="1"/>
</dbReference>
<keyword evidence="12" id="KW-0472">Membrane</keyword>
<feature type="transmembrane region" description="Helical" evidence="12">
    <location>
        <begin position="781"/>
        <end position="804"/>
    </location>
</feature>
<dbReference type="SMART" id="SM00353">
    <property type="entry name" value="HLH"/>
    <property type="match status" value="1"/>
</dbReference>
<feature type="compositionally biased region" description="Low complexity" evidence="11">
    <location>
        <begin position="1145"/>
        <end position="1167"/>
    </location>
</feature>
<feature type="domain" description="Protein kinase" evidence="13">
    <location>
        <begin position="852"/>
        <end position="1131"/>
    </location>
</feature>
<dbReference type="InterPro" id="IPR017441">
    <property type="entry name" value="Protein_kinase_ATP_BS"/>
</dbReference>
<keyword evidence="12" id="KW-1133">Transmembrane helix</keyword>
<feature type="region of interest" description="Disordered" evidence="11">
    <location>
        <begin position="744"/>
        <end position="764"/>
    </location>
</feature>
<dbReference type="Gene3D" id="4.10.280.10">
    <property type="entry name" value="Helix-loop-helix DNA-binding domain"/>
    <property type="match status" value="1"/>
</dbReference>
<evidence type="ECO:0000256" key="12">
    <source>
        <dbReference type="SAM" id="Phobius"/>
    </source>
</evidence>
<dbReference type="SMART" id="SM00220">
    <property type="entry name" value="S_TKc"/>
    <property type="match status" value="1"/>
</dbReference>
<keyword evidence="7" id="KW-0805">Transcription regulation</keyword>
<dbReference type="FunFam" id="1.10.510.10:FF:000381">
    <property type="entry name" value="Putative receptor-like protein kinase"/>
    <property type="match status" value="1"/>
</dbReference>
<feature type="compositionally biased region" description="Polar residues" evidence="11">
    <location>
        <begin position="138"/>
        <end position="154"/>
    </location>
</feature>
<keyword evidence="16" id="KW-1185">Reference proteome</keyword>
<evidence type="ECO:0000256" key="10">
    <source>
        <dbReference type="PROSITE-ProRule" id="PRU10141"/>
    </source>
</evidence>
<evidence type="ECO:0000313" key="15">
    <source>
        <dbReference type="EMBL" id="VFQ72102.1"/>
    </source>
</evidence>
<sequence length="1185" mass="130047">MGENGFQESLVWDINPAEWASSGGGDVVAAPPGLIDNAIKSESPPPPSLPGEAVVAAAPSSPGRKRAGSPPAGDHEGHIWTERERRKRMRNMFSNLHALLPQLPPKVDKSTIVDEAVNQIQELHATLHHLQKLKQQRKSSFSPPQKYATTTASQRDNHQMTREAFLADYCVGGGFPNNNNNIMVQQYLPNDNHAGVEAAVYYKTWTSPNVSLNVCGDDAHISVCCPAKPGLLTTICYVMDKYKIEVISAHVSSLLHLRSMFMIHARVTAGGYATQFPVEEIYRQAAEEILVLLSQPNYKKWSRLFLLLVRRFNLQGYIDGSVVPLSDDDDKWFQLDALLQGWILSTITDEVSDLVISSVSTASALWNVVYNLFHDNKHARAMQLEHEFRTTVKGNSTMVAYCQQLQNLADWLDDVDAPVSQHQLVLQMLRGLPADLHAQTSFMQFQDPMPTFLQARSALMLLDRQRTSPTDLGTTALLTNRVGGGYHGGTPGGYGGQHGGTGYGDDNSGHRGGYGRGQGRGGGNRGRVLPGSSIANDLLMSNPARLSVALMDPSDCPLDLSGSNFTLAASACSAEEDRGKCCRYINFLIAISAARYANETDNLGVNLETSEVCRQTIARTLHLHGVSRAAIVLCGFGTKIPVNYGCQGRTTVSDMVQSPKFSDVAANCNAAHVLDDSHCNKCLNSGISFLRDILGSPPTNTTLSTCRDATFVALASRADNASALDLGICFFGVQGLVHPTVPSPAIHPQQVSPSPEDAAGPTQFSILPSTNEERRQYHLTLVPMVGIAVIVLSVVMLSVLSVLIRRTNKLVDFETDKISSKQSKVFSPGKFQEGSSGMFREFSYKETKKATNNFSTIIGKGGFSTVFKAEFQDGFVAAVKRMDKVSKQAENDFCREIELLARLHHRHLVNLRGFCVRKHERFLMYEYMANGSLHDHLHCPGMTPLNWCTRIQIAIDVANALEYLHFYCNPPLCHRDIKSSNILLDENYVAKVADFGIIHASKDGSISFEPVITDIKGTPGYMDPEYVITQEVSGKSDIYSYGVIVLELVSGRKAIQDNKNLVEWAQAYITSDSRITGLVDPTIGDSFDYDQLLTLVAIIRGCTQREGRARPSIKQVLRLLYECADPMHNVFVDEYDEVERRGRANRPPGGALLPSSSSTSRSRCSRSVVNESGSPDSHSNLPSDF</sequence>